<feature type="domain" description="N-acetyltransferase" evidence="1">
    <location>
        <begin position="7"/>
        <end position="159"/>
    </location>
</feature>
<dbReference type="RefSeq" id="WP_250857813.1">
    <property type="nucleotide sequence ID" value="NZ_JAGSOJ010000001.1"/>
</dbReference>
<dbReference type="PANTHER" id="PTHR43451">
    <property type="entry name" value="ACETYLTRANSFERASE (GNAT) FAMILY PROTEIN"/>
    <property type="match status" value="1"/>
</dbReference>
<protein>
    <submittedName>
        <fullName evidence="2">GNAT family N-acetyltransferase</fullName>
    </submittedName>
</protein>
<dbReference type="PROSITE" id="PS51186">
    <property type="entry name" value="GNAT"/>
    <property type="match status" value="1"/>
</dbReference>
<proteinExistence type="predicted"/>
<name>A0A9J6NY12_9CLOT</name>
<gene>
    <name evidence="2" type="ORF">KDK92_04280</name>
</gene>
<organism evidence="2 3">
    <name type="scientific">Oceanirhabdus seepicola</name>
    <dbReference type="NCBI Taxonomy" id="2828781"/>
    <lineage>
        <taxon>Bacteria</taxon>
        <taxon>Bacillati</taxon>
        <taxon>Bacillota</taxon>
        <taxon>Clostridia</taxon>
        <taxon>Eubacteriales</taxon>
        <taxon>Clostridiaceae</taxon>
        <taxon>Oceanirhabdus</taxon>
    </lineage>
</organism>
<dbReference type="AlphaFoldDB" id="A0A9J6NY12"/>
<comment type="caution">
    <text evidence="2">The sequence shown here is derived from an EMBL/GenBank/DDBJ whole genome shotgun (WGS) entry which is preliminary data.</text>
</comment>
<dbReference type="PANTHER" id="PTHR43451:SF1">
    <property type="entry name" value="ACETYLTRANSFERASE"/>
    <property type="match status" value="1"/>
</dbReference>
<dbReference type="GO" id="GO:0016747">
    <property type="term" value="F:acyltransferase activity, transferring groups other than amino-acyl groups"/>
    <property type="evidence" value="ECO:0007669"/>
    <property type="project" value="InterPro"/>
</dbReference>
<evidence type="ECO:0000259" key="1">
    <source>
        <dbReference type="PROSITE" id="PS51186"/>
    </source>
</evidence>
<dbReference type="SUPFAM" id="SSF55729">
    <property type="entry name" value="Acyl-CoA N-acyltransferases (Nat)"/>
    <property type="match status" value="1"/>
</dbReference>
<dbReference type="Gene3D" id="3.40.630.30">
    <property type="match status" value="1"/>
</dbReference>
<dbReference type="CDD" id="cd04301">
    <property type="entry name" value="NAT_SF"/>
    <property type="match status" value="1"/>
</dbReference>
<sequence>MNNSLEYQVRVLKIEELERALELIYNVFMEFEAPDFSEQGIKKFVEFLDFKSIKNMIDDENLHFWVCYDKEKIVGVVATRQVSHIVLLFVDKNYHRKGIGRKLFETVLSTVENNPSIKEITLNSSPYAVEFYQRLGFQDTDLEKTVDGIRFTPMKFQIR</sequence>
<dbReference type="InterPro" id="IPR000182">
    <property type="entry name" value="GNAT_dom"/>
</dbReference>
<dbReference type="EMBL" id="JAGSOJ010000001">
    <property type="protein sequence ID" value="MCM1988948.1"/>
    <property type="molecule type" value="Genomic_DNA"/>
</dbReference>
<dbReference type="InterPro" id="IPR052564">
    <property type="entry name" value="N-acetyltrans/Recomb-assoc"/>
</dbReference>
<dbReference type="Proteomes" id="UP001056429">
    <property type="component" value="Unassembled WGS sequence"/>
</dbReference>
<dbReference type="Pfam" id="PF13673">
    <property type="entry name" value="Acetyltransf_10"/>
    <property type="match status" value="1"/>
</dbReference>
<dbReference type="InterPro" id="IPR016181">
    <property type="entry name" value="Acyl_CoA_acyltransferase"/>
</dbReference>
<keyword evidence="3" id="KW-1185">Reference proteome</keyword>
<reference evidence="2" key="1">
    <citation type="journal article" date="2021" name="mSystems">
        <title>Bacteria and Archaea Synergistically Convert Glycine Betaine to Biogenic Methane in the Formosa Cold Seep of the South China Sea.</title>
        <authorList>
            <person name="Li L."/>
            <person name="Zhang W."/>
            <person name="Zhang S."/>
            <person name="Song L."/>
            <person name="Sun Q."/>
            <person name="Zhang H."/>
            <person name="Xiang H."/>
            <person name="Dong X."/>
        </authorList>
    </citation>
    <scope>NUCLEOTIDE SEQUENCE</scope>
    <source>
        <strain evidence="2">ZWT</strain>
    </source>
</reference>
<accession>A0A9J6NY12</accession>
<evidence type="ECO:0000313" key="2">
    <source>
        <dbReference type="EMBL" id="MCM1988948.1"/>
    </source>
</evidence>
<reference evidence="2" key="2">
    <citation type="submission" date="2021-04" db="EMBL/GenBank/DDBJ databases">
        <authorList>
            <person name="Dong X."/>
        </authorList>
    </citation>
    <scope>NUCLEOTIDE SEQUENCE</scope>
    <source>
        <strain evidence="2">ZWT</strain>
    </source>
</reference>
<evidence type="ECO:0000313" key="3">
    <source>
        <dbReference type="Proteomes" id="UP001056429"/>
    </source>
</evidence>